<keyword evidence="6 9" id="KW-0472">Membrane</keyword>
<keyword evidence="2" id="KW-1003">Cell membrane</keyword>
<dbReference type="RefSeq" id="XP_002641843.2">
    <property type="nucleotide sequence ID" value="XM_002641797.2"/>
</dbReference>
<keyword evidence="3 9" id="KW-0812">Transmembrane</keyword>
<dbReference type="GO" id="GO:0005886">
    <property type="term" value="C:plasma membrane"/>
    <property type="evidence" value="ECO:0007669"/>
    <property type="project" value="UniProtKB-SubCell"/>
</dbReference>
<gene>
    <name evidence="11" type="ORF">L3Y34_001435</name>
</gene>
<sequence>MYGEQCSSIDGVSDEIPPIFVNCSKYFITGKDEIYADCPIKNGTDPCYLLKELHRSDSFSDYFLAILPIIFSIVAFIFNICYLIAQIKCFRFETMGFKKREAFLMSRSLSIIVANLLFYVVIIVWKVNGFNYTSAMIFILVGSSTFMSVTGTYITLTIVLYLAVAHHISYMTTVTLKHCWLLIALIWFLSTVSSVFVALFGATLFYPDSAPISCSFESCQRPLAISIVVTLSICYGTVIGLYIAMMTRLHRLVRKSSLVQARSNSNSMIAMRRLSLNMITFAVGSIPILVVCIVALANLRELSSLGEGCKSPCKAFLYSYLFIDVEMLASIAAIVWIIAMVVDPLINIIADKKLRGFFLKQFPILSFILRKTKEKSAEITVVADSEEEEEGYTKL</sequence>
<evidence type="ECO:0000313" key="11">
    <source>
        <dbReference type="EMBL" id="ULU01033.1"/>
    </source>
</evidence>
<feature type="domain" description="G-protein coupled receptors family 1 profile" evidence="10">
    <location>
        <begin position="78"/>
        <end position="347"/>
    </location>
</feature>
<evidence type="ECO:0000256" key="9">
    <source>
        <dbReference type="SAM" id="Phobius"/>
    </source>
</evidence>
<protein>
    <recommendedName>
        <fullName evidence="10">G-protein coupled receptors family 1 profile domain-containing protein</fullName>
    </recommendedName>
</protein>
<evidence type="ECO:0000256" key="3">
    <source>
        <dbReference type="ARBA" id="ARBA00022692"/>
    </source>
</evidence>
<evidence type="ECO:0000256" key="1">
    <source>
        <dbReference type="ARBA" id="ARBA00004651"/>
    </source>
</evidence>
<comment type="subcellular location">
    <subcellularLocation>
        <location evidence="1">Cell membrane</location>
        <topology evidence="1">Multi-pass membrane protein</topology>
    </subcellularLocation>
</comment>
<evidence type="ECO:0000256" key="5">
    <source>
        <dbReference type="ARBA" id="ARBA00023040"/>
    </source>
</evidence>
<evidence type="ECO:0000259" key="10">
    <source>
        <dbReference type="PROSITE" id="PS50262"/>
    </source>
</evidence>
<evidence type="ECO:0000256" key="7">
    <source>
        <dbReference type="ARBA" id="ARBA00023170"/>
    </source>
</evidence>
<name>A0AAE9DC20_CAEBR</name>
<keyword evidence="7" id="KW-0675">Receptor</keyword>
<evidence type="ECO:0000256" key="8">
    <source>
        <dbReference type="ARBA" id="ARBA00023224"/>
    </source>
</evidence>
<dbReference type="InterPro" id="IPR040435">
    <property type="entry name" value="Put_GPCR_Chromadorea"/>
</dbReference>
<feature type="transmembrane region" description="Helical" evidence="9">
    <location>
        <begin position="327"/>
        <end position="350"/>
    </location>
</feature>
<reference evidence="11 12" key="1">
    <citation type="submission" date="2022-05" db="EMBL/GenBank/DDBJ databases">
        <title>Chromosome-level reference genomes for two strains of Caenorhabditis briggsae: an improved platform for comparative genomics.</title>
        <authorList>
            <person name="Stevens L."/>
            <person name="Andersen E.C."/>
        </authorList>
    </citation>
    <scope>NUCLEOTIDE SEQUENCE [LARGE SCALE GENOMIC DNA]</scope>
    <source>
        <strain evidence="11">QX1410_ONT</strain>
        <tissue evidence="11">Whole-organism</tissue>
    </source>
</reference>
<dbReference type="Proteomes" id="UP000827892">
    <property type="component" value="Chromosome III"/>
</dbReference>
<keyword evidence="8" id="KW-0807">Transducer</keyword>
<feature type="transmembrane region" description="Helical" evidence="9">
    <location>
        <begin position="137"/>
        <end position="168"/>
    </location>
</feature>
<dbReference type="AlphaFoldDB" id="A0AAE9DC20"/>
<evidence type="ECO:0000256" key="6">
    <source>
        <dbReference type="ARBA" id="ARBA00023136"/>
    </source>
</evidence>
<feature type="transmembrane region" description="Helical" evidence="9">
    <location>
        <begin position="180"/>
        <end position="203"/>
    </location>
</feature>
<dbReference type="KEGG" id="cbr:CBG_16517"/>
<dbReference type="GO" id="GO:0004930">
    <property type="term" value="F:G protein-coupled receptor activity"/>
    <property type="evidence" value="ECO:0007669"/>
    <property type="project" value="UniProtKB-KW"/>
</dbReference>
<dbReference type="PANTHER" id="PTHR37441">
    <property type="entry name" value="PROTEIN CBG16518"/>
    <property type="match status" value="1"/>
</dbReference>
<organism evidence="11 12">
    <name type="scientific">Caenorhabditis briggsae</name>
    <dbReference type="NCBI Taxonomy" id="6238"/>
    <lineage>
        <taxon>Eukaryota</taxon>
        <taxon>Metazoa</taxon>
        <taxon>Ecdysozoa</taxon>
        <taxon>Nematoda</taxon>
        <taxon>Chromadorea</taxon>
        <taxon>Rhabditida</taxon>
        <taxon>Rhabditina</taxon>
        <taxon>Rhabditomorpha</taxon>
        <taxon>Rhabditoidea</taxon>
        <taxon>Rhabditidae</taxon>
        <taxon>Peloderinae</taxon>
        <taxon>Caenorhabditis</taxon>
    </lineage>
</organism>
<feature type="transmembrane region" description="Helical" evidence="9">
    <location>
        <begin position="274"/>
        <end position="297"/>
    </location>
</feature>
<keyword evidence="5" id="KW-0297">G-protein coupled receptor</keyword>
<dbReference type="InterPro" id="IPR017452">
    <property type="entry name" value="GPCR_Rhodpsn_7TM"/>
</dbReference>
<accession>A0AAE9DC20</accession>
<feature type="transmembrane region" description="Helical" evidence="9">
    <location>
        <begin position="62"/>
        <end position="84"/>
    </location>
</feature>
<dbReference type="CDD" id="cd00637">
    <property type="entry name" value="7tm_classA_rhodopsin-like"/>
    <property type="match status" value="1"/>
</dbReference>
<feature type="transmembrane region" description="Helical" evidence="9">
    <location>
        <begin position="104"/>
        <end position="125"/>
    </location>
</feature>
<proteinExistence type="predicted"/>
<evidence type="ECO:0000256" key="2">
    <source>
        <dbReference type="ARBA" id="ARBA00022475"/>
    </source>
</evidence>
<dbReference type="PROSITE" id="PS50262">
    <property type="entry name" value="G_PROTEIN_RECEP_F1_2"/>
    <property type="match status" value="1"/>
</dbReference>
<dbReference type="Gene3D" id="1.20.1070.10">
    <property type="entry name" value="Rhodopsin 7-helix transmembrane proteins"/>
    <property type="match status" value="1"/>
</dbReference>
<keyword evidence="4 9" id="KW-1133">Transmembrane helix</keyword>
<dbReference type="SUPFAM" id="SSF81321">
    <property type="entry name" value="Family A G protein-coupled receptor-like"/>
    <property type="match status" value="1"/>
</dbReference>
<evidence type="ECO:0000313" key="12">
    <source>
        <dbReference type="Proteomes" id="UP000827892"/>
    </source>
</evidence>
<evidence type="ECO:0000256" key="4">
    <source>
        <dbReference type="ARBA" id="ARBA00022989"/>
    </source>
</evidence>
<dbReference type="PANTHER" id="PTHR37441:SF5">
    <property type="entry name" value="G-PROTEIN COUPLED RECEPTORS FAMILY 1 PROFILE DOMAIN-CONTAINING PROTEIN"/>
    <property type="match status" value="1"/>
</dbReference>
<feature type="transmembrane region" description="Helical" evidence="9">
    <location>
        <begin position="223"/>
        <end position="245"/>
    </location>
</feature>
<dbReference type="EMBL" id="CP090893">
    <property type="protein sequence ID" value="ULU01033.1"/>
    <property type="molecule type" value="Genomic_DNA"/>
</dbReference>